<dbReference type="Gene3D" id="3.90.470.20">
    <property type="entry name" value="4'-phosphopantetheinyl transferase domain"/>
    <property type="match status" value="1"/>
</dbReference>
<proteinExistence type="predicted"/>
<dbReference type="PATRIC" id="fig|1437605.7.peg.1361"/>
<dbReference type="AlphaFoldDB" id="A0A086YYI2"/>
<evidence type="ECO:0000256" key="2">
    <source>
        <dbReference type="ARBA" id="ARBA00022723"/>
    </source>
</evidence>
<dbReference type="InterPro" id="IPR004568">
    <property type="entry name" value="Ppantetheine-prot_Trfase_dom"/>
</dbReference>
<dbReference type="Pfam" id="PF01648">
    <property type="entry name" value="ACPS"/>
    <property type="match status" value="1"/>
</dbReference>
<dbReference type="eggNOG" id="COG0736">
    <property type="taxonomic scope" value="Bacteria"/>
</dbReference>
<dbReference type="GO" id="GO:0008897">
    <property type="term" value="F:holo-[acyl-carrier-protein] synthase activity"/>
    <property type="evidence" value="ECO:0007669"/>
    <property type="project" value="UniProtKB-EC"/>
</dbReference>
<keyword evidence="1 5" id="KW-0808">Transferase</keyword>
<dbReference type="EMBL" id="JGYK01000002">
    <property type="protein sequence ID" value="KFI39332.1"/>
    <property type="molecule type" value="Genomic_DNA"/>
</dbReference>
<dbReference type="InterPro" id="IPR037143">
    <property type="entry name" value="4-PPantetheinyl_Trfase_dom_sf"/>
</dbReference>
<dbReference type="SUPFAM" id="SSF56214">
    <property type="entry name" value="4'-phosphopantetheinyl transferase"/>
    <property type="match status" value="1"/>
</dbReference>
<gene>
    <name evidence="5" type="ORF">BACT_0162</name>
</gene>
<dbReference type="GO" id="GO:0006633">
    <property type="term" value="P:fatty acid biosynthetic process"/>
    <property type="evidence" value="ECO:0007669"/>
    <property type="project" value="InterPro"/>
</dbReference>
<evidence type="ECO:0000313" key="5">
    <source>
        <dbReference type="EMBL" id="KFI39332.1"/>
    </source>
</evidence>
<dbReference type="KEGG" id="bact:AB656_06640"/>
<dbReference type="GO" id="GO:0000287">
    <property type="term" value="F:magnesium ion binding"/>
    <property type="evidence" value="ECO:0007669"/>
    <property type="project" value="InterPro"/>
</dbReference>
<feature type="domain" description="4'-phosphopantetheinyl transferase" evidence="4">
    <location>
        <begin position="18"/>
        <end position="125"/>
    </location>
</feature>
<reference evidence="5 6" key="1">
    <citation type="submission" date="2014-03" db="EMBL/GenBank/DDBJ databases">
        <title>Genomics of Bifidobacteria.</title>
        <authorList>
            <person name="Ventura M."/>
            <person name="Milani C."/>
            <person name="Lugli G.A."/>
        </authorList>
    </citation>
    <scope>NUCLEOTIDE SEQUENCE [LARGE SCALE GENOMIC DNA]</scope>
    <source>
        <strain evidence="5 6">DSM 22766</strain>
    </source>
</reference>
<keyword evidence="6" id="KW-1185">Reference proteome</keyword>
<keyword evidence="3" id="KW-0460">Magnesium</keyword>
<protein>
    <submittedName>
        <fullName evidence="5">Holo-[acyl-carrier protein] synthase, belongs to 4-phosphopantetheinyl transferase superfamily</fullName>
        <ecNumber evidence="5">2.7.8.7</ecNumber>
    </submittedName>
</protein>
<evidence type="ECO:0000313" key="6">
    <source>
        <dbReference type="Proteomes" id="UP000029015"/>
    </source>
</evidence>
<evidence type="ECO:0000259" key="4">
    <source>
        <dbReference type="Pfam" id="PF01648"/>
    </source>
</evidence>
<dbReference type="NCBIfam" id="TIGR00556">
    <property type="entry name" value="pantethn_trn"/>
    <property type="match status" value="1"/>
</dbReference>
<accession>A0A086YYI2</accession>
<sequence>MKGKPAWPGGPAPTRLLGLGHDIVSVEPFAQQLAEPGSRMRDLFSPREQRQCAERSRFKGDSEAVHLSARWAGKESVVKAWSAALGPRPAPYTLDDFPWAGIEILDDSRSRPGVYLADEVRDRLCSSLELTAAPIWRISLSHDGGLASAAAALVVW</sequence>
<evidence type="ECO:0000256" key="1">
    <source>
        <dbReference type="ARBA" id="ARBA00022679"/>
    </source>
</evidence>
<dbReference type="InterPro" id="IPR008278">
    <property type="entry name" value="4-PPantetheinyl_Trfase_dom"/>
</dbReference>
<dbReference type="EC" id="2.7.8.7" evidence="5"/>
<keyword evidence="2" id="KW-0479">Metal-binding</keyword>
<dbReference type="STRING" id="1437605.AB656_06640"/>
<name>A0A086YYI2_9BIFI</name>
<evidence type="ECO:0000256" key="3">
    <source>
        <dbReference type="ARBA" id="ARBA00022842"/>
    </source>
</evidence>
<dbReference type="Proteomes" id="UP000029015">
    <property type="component" value="Unassembled WGS sequence"/>
</dbReference>
<comment type="caution">
    <text evidence="5">The sequence shown here is derived from an EMBL/GenBank/DDBJ whole genome shotgun (WGS) entry which is preliminary data.</text>
</comment>
<organism evidence="5 6">
    <name type="scientific">Bifidobacterium actinocoloniiforme DSM 22766</name>
    <dbReference type="NCBI Taxonomy" id="1437605"/>
    <lineage>
        <taxon>Bacteria</taxon>
        <taxon>Bacillati</taxon>
        <taxon>Actinomycetota</taxon>
        <taxon>Actinomycetes</taxon>
        <taxon>Bifidobacteriales</taxon>
        <taxon>Bifidobacteriaceae</taxon>
        <taxon>Bifidobacterium</taxon>
    </lineage>
</organism>